<comment type="caution">
    <text evidence="4">The sequence shown here is derived from an EMBL/GenBank/DDBJ whole genome shotgun (WGS) entry which is preliminary data.</text>
</comment>
<dbReference type="Pfam" id="PF22725">
    <property type="entry name" value="GFO_IDH_MocA_C3"/>
    <property type="match status" value="1"/>
</dbReference>
<dbReference type="Gene3D" id="3.30.360.10">
    <property type="entry name" value="Dihydrodipicolinate Reductase, domain 2"/>
    <property type="match status" value="1"/>
</dbReference>
<proteinExistence type="predicted"/>
<protein>
    <submittedName>
        <fullName evidence="4">Gfo/Idh/MocA family protein</fullName>
    </submittedName>
</protein>
<sequence>MTTTSTSPTSDTPQSSEGTVRLGIIGTGTQGSAYAHFISQGLVPHMSLGAFADTDPAALAAISEKHPGVPTFATHQELIGSGLVDAVITTIPHYQHPDVAIAAIEAGIPTIVEKPAAVHTTQVKRLNEVAAAHPEVPFAIMFNQRNNPLYQQIKQIVDAGEIGEVLRSTWIITTWWRPQGYYEQSAWRATWGGEGGGVLVNQAPHQLDLWQWICGVPKKVFAKAGFGFRRDIAVEDEVTALVDYGDGRTGTFITCTHDLSGTDRLEILGTQGKIVVEGSKTATVKRYSRPEKEISDESTPESARALMSGNGASLEDVVTTEVIEDTSAWGAQHSGVLENFAQHVLGQAELIAPGSDGIHGVRLANAIHLSAWTGREVPIDFDEAEYLAELNKRIEAEGEYPTQS</sequence>
<dbReference type="InterPro" id="IPR052515">
    <property type="entry name" value="Gfo/Idh/MocA_Oxidoreductase"/>
</dbReference>
<name>A0ABV6RGG5_9MICO</name>
<feature type="domain" description="GFO/IDH/MocA-like oxidoreductase" evidence="3">
    <location>
        <begin position="150"/>
        <end position="274"/>
    </location>
</feature>
<evidence type="ECO:0000259" key="3">
    <source>
        <dbReference type="Pfam" id="PF22725"/>
    </source>
</evidence>
<dbReference type="PANTHER" id="PTHR43249:SF1">
    <property type="entry name" value="D-GLUCOSIDE 3-DEHYDROGENASE"/>
    <property type="match status" value="1"/>
</dbReference>
<evidence type="ECO:0000256" key="1">
    <source>
        <dbReference type="ARBA" id="ARBA00023027"/>
    </source>
</evidence>
<keyword evidence="1" id="KW-0520">NAD</keyword>
<dbReference type="InterPro" id="IPR036291">
    <property type="entry name" value="NAD(P)-bd_dom_sf"/>
</dbReference>
<dbReference type="SUPFAM" id="SSF51735">
    <property type="entry name" value="NAD(P)-binding Rossmann-fold domains"/>
    <property type="match status" value="1"/>
</dbReference>
<dbReference type="InterPro" id="IPR000683">
    <property type="entry name" value="Gfo/Idh/MocA-like_OxRdtase_N"/>
</dbReference>
<evidence type="ECO:0000313" key="4">
    <source>
        <dbReference type="EMBL" id="MFC0676098.1"/>
    </source>
</evidence>
<dbReference type="Pfam" id="PF01408">
    <property type="entry name" value="GFO_IDH_MocA"/>
    <property type="match status" value="1"/>
</dbReference>
<dbReference type="SUPFAM" id="SSF55347">
    <property type="entry name" value="Glyceraldehyde-3-phosphate dehydrogenase-like, C-terminal domain"/>
    <property type="match status" value="1"/>
</dbReference>
<gene>
    <name evidence="4" type="ORF">ACFFF6_19275</name>
</gene>
<organism evidence="4 5">
    <name type="scientific">Brachybacterium hainanense</name>
    <dbReference type="NCBI Taxonomy" id="1541174"/>
    <lineage>
        <taxon>Bacteria</taxon>
        <taxon>Bacillati</taxon>
        <taxon>Actinomycetota</taxon>
        <taxon>Actinomycetes</taxon>
        <taxon>Micrococcales</taxon>
        <taxon>Dermabacteraceae</taxon>
        <taxon>Brachybacterium</taxon>
    </lineage>
</organism>
<feature type="domain" description="Gfo/Idh/MocA-like oxidoreductase N-terminal" evidence="2">
    <location>
        <begin position="21"/>
        <end position="134"/>
    </location>
</feature>
<reference evidence="4 5" key="1">
    <citation type="submission" date="2024-09" db="EMBL/GenBank/DDBJ databases">
        <authorList>
            <person name="Sun Q."/>
            <person name="Mori K."/>
        </authorList>
    </citation>
    <scope>NUCLEOTIDE SEQUENCE [LARGE SCALE GENOMIC DNA]</scope>
    <source>
        <strain evidence="4 5">CICC 10874</strain>
    </source>
</reference>
<dbReference type="Proteomes" id="UP001589793">
    <property type="component" value="Unassembled WGS sequence"/>
</dbReference>
<dbReference type="RefSeq" id="WP_376983143.1">
    <property type="nucleotide sequence ID" value="NZ_JBHLSV010000040.1"/>
</dbReference>
<evidence type="ECO:0000313" key="5">
    <source>
        <dbReference type="Proteomes" id="UP001589793"/>
    </source>
</evidence>
<evidence type="ECO:0000259" key="2">
    <source>
        <dbReference type="Pfam" id="PF01408"/>
    </source>
</evidence>
<dbReference type="PANTHER" id="PTHR43249">
    <property type="entry name" value="UDP-N-ACETYL-2-AMINO-2-DEOXY-D-GLUCURONATE OXIDASE"/>
    <property type="match status" value="1"/>
</dbReference>
<dbReference type="EMBL" id="JBHLSV010000040">
    <property type="protein sequence ID" value="MFC0676098.1"/>
    <property type="molecule type" value="Genomic_DNA"/>
</dbReference>
<dbReference type="Gene3D" id="3.40.50.720">
    <property type="entry name" value="NAD(P)-binding Rossmann-like Domain"/>
    <property type="match status" value="1"/>
</dbReference>
<keyword evidence="5" id="KW-1185">Reference proteome</keyword>
<dbReference type="InterPro" id="IPR055170">
    <property type="entry name" value="GFO_IDH_MocA-like_dom"/>
</dbReference>
<accession>A0ABV6RGG5</accession>